<evidence type="ECO:0000256" key="7">
    <source>
        <dbReference type="ARBA" id="ARBA00023239"/>
    </source>
</evidence>
<dbReference type="Proteomes" id="UP001054837">
    <property type="component" value="Unassembled WGS sequence"/>
</dbReference>
<dbReference type="GO" id="GO:0046872">
    <property type="term" value="F:metal ion binding"/>
    <property type="evidence" value="ECO:0007669"/>
    <property type="project" value="UniProtKB-KW"/>
</dbReference>
<dbReference type="Gene3D" id="3.20.20.190">
    <property type="entry name" value="Phosphatidylinositol (PI) phosphodiesterase"/>
    <property type="match status" value="1"/>
</dbReference>
<sequence length="303" mass="35108">MQYLEKAIVFTLLVVSLGLVSCSGQRPFYVIGHMVNSIGQIKEFLNEGSNVLEADVQFFSNGSIKELYHGFPCDCGRLCGFKANLRDYLKYIRNITDPNSKDSNYYTQMTMQFFDLKLDTSNNKTESGRDLAKHILNYLWSENRDREQEVRALIYIDEIIWKDALVGFLDEFQRQGQTSRLKDIGFDGGRSDLSDIKQTFVGLNIQNIWQGDGIANCFTFIKSCKRLKEEFADRDSNKGFIEKVYQWTIDSKLLMRTALRLSVDGFITNRPKSLIQVLQEPEFEMDFRVASVKDNPFEKYTRE</sequence>
<comment type="subcellular location">
    <subcellularLocation>
        <location evidence="2">Secreted</location>
    </subcellularLocation>
</comment>
<evidence type="ECO:0000256" key="8">
    <source>
        <dbReference type="SAM" id="SignalP"/>
    </source>
</evidence>
<dbReference type="GO" id="GO:0005576">
    <property type="term" value="C:extracellular region"/>
    <property type="evidence" value="ECO:0007669"/>
    <property type="project" value="UniProtKB-SubCell"/>
</dbReference>
<reference evidence="9 10" key="1">
    <citation type="submission" date="2021-06" db="EMBL/GenBank/DDBJ databases">
        <title>Caerostris darwini draft genome.</title>
        <authorList>
            <person name="Kono N."/>
            <person name="Arakawa K."/>
        </authorList>
    </citation>
    <scope>NUCLEOTIDE SEQUENCE [LARGE SCALE GENOMIC DNA]</scope>
</reference>
<keyword evidence="10" id="KW-1185">Reference proteome</keyword>
<feature type="signal peptide" evidence="8">
    <location>
        <begin position="1"/>
        <end position="24"/>
    </location>
</feature>
<accession>A0AAV4Q799</accession>
<dbReference type="SUPFAM" id="SSF51695">
    <property type="entry name" value="PLC-like phosphodiesterases"/>
    <property type="match status" value="1"/>
</dbReference>
<keyword evidence="3" id="KW-0964">Secreted</keyword>
<evidence type="ECO:0000256" key="5">
    <source>
        <dbReference type="ARBA" id="ARBA00022842"/>
    </source>
</evidence>
<evidence type="ECO:0000256" key="2">
    <source>
        <dbReference type="ARBA" id="ARBA00004613"/>
    </source>
</evidence>
<evidence type="ECO:0000256" key="3">
    <source>
        <dbReference type="ARBA" id="ARBA00022525"/>
    </source>
</evidence>
<dbReference type="InterPro" id="IPR017946">
    <property type="entry name" value="PLC-like_Pdiesterase_TIM-brl"/>
</dbReference>
<evidence type="ECO:0000256" key="6">
    <source>
        <dbReference type="ARBA" id="ARBA00023157"/>
    </source>
</evidence>
<comment type="catalytic activity">
    <reaction evidence="1">
        <text>an N-(acyl)-sphingosylphosphoethanolamine = an N-(acyl)-sphingosyl-1,3-cyclic phosphate + ethanolamine</text>
        <dbReference type="Rhea" id="RHEA:60648"/>
        <dbReference type="ChEBI" id="CHEBI:57603"/>
        <dbReference type="ChEBI" id="CHEBI:143891"/>
        <dbReference type="ChEBI" id="CHEBI:143892"/>
    </reaction>
</comment>
<keyword evidence="4" id="KW-0479">Metal-binding</keyword>
<dbReference type="GO" id="GO:0006629">
    <property type="term" value="P:lipid metabolic process"/>
    <property type="evidence" value="ECO:0007669"/>
    <property type="project" value="InterPro"/>
</dbReference>
<keyword evidence="5" id="KW-0460">Magnesium</keyword>
<proteinExistence type="predicted"/>
<evidence type="ECO:0000313" key="10">
    <source>
        <dbReference type="Proteomes" id="UP001054837"/>
    </source>
</evidence>
<evidence type="ECO:0000256" key="1">
    <source>
        <dbReference type="ARBA" id="ARBA00000110"/>
    </source>
</evidence>
<keyword evidence="7" id="KW-0456">Lyase</keyword>
<name>A0AAV4Q799_9ARAC</name>
<dbReference type="GO" id="GO:0016829">
    <property type="term" value="F:lyase activity"/>
    <property type="evidence" value="ECO:0007669"/>
    <property type="project" value="UniProtKB-KW"/>
</dbReference>
<dbReference type="EMBL" id="BPLQ01004141">
    <property type="protein sequence ID" value="GIY05903.1"/>
    <property type="molecule type" value="Genomic_DNA"/>
</dbReference>
<dbReference type="PROSITE" id="PS51257">
    <property type="entry name" value="PROKAR_LIPOPROTEIN"/>
    <property type="match status" value="1"/>
</dbReference>
<evidence type="ECO:0000256" key="4">
    <source>
        <dbReference type="ARBA" id="ARBA00022723"/>
    </source>
</evidence>
<gene>
    <name evidence="9" type="ORF">CDAR_611031</name>
</gene>
<dbReference type="AlphaFoldDB" id="A0AAV4Q799"/>
<feature type="chain" id="PRO_5043383044" evidence="8">
    <location>
        <begin position="25"/>
        <end position="303"/>
    </location>
</feature>
<organism evidence="9 10">
    <name type="scientific">Caerostris darwini</name>
    <dbReference type="NCBI Taxonomy" id="1538125"/>
    <lineage>
        <taxon>Eukaryota</taxon>
        <taxon>Metazoa</taxon>
        <taxon>Ecdysozoa</taxon>
        <taxon>Arthropoda</taxon>
        <taxon>Chelicerata</taxon>
        <taxon>Arachnida</taxon>
        <taxon>Araneae</taxon>
        <taxon>Araneomorphae</taxon>
        <taxon>Entelegynae</taxon>
        <taxon>Araneoidea</taxon>
        <taxon>Araneidae</taxon>
        <taxon>Caerostris</taxon>
    </lineage>
</organism>
<comment type="caution">
    <text evidence="9">The sequence shown here is derived from an EMBL/GenBank/DDBJ whole genome shotgun (WGS) entry which is preliminary data.</text>
</comment>
<dbReference type="GO" id="GO:0008081">
    <property type="term" value="F:phosphoric diester hydrolase activity"/>
    <property type="evidence" value="ECO:0007669"/>
    <property type="project" value="InterPro"/>
</dbReference>
<keyword evidence="6" id="KW-1015">Disulfide bond</keyword>
<protein>
    <submittedName>
        <fullName evidence="9">Dermonecrotic toxin LspaSicTox-alphaIA1i</fullName>
    </submittedName>
</protein>
<evidence type="ECO:0000313" key="9">
    <source>
        <dbReference type="EMBL" id="GIY05903.1"/>
    </source>
</evidence>
<keyword evidence="8" id="KW-0732">Signal</keyword>